<comment type="caution">
    <text evidence="1">The sequence shown here is derived from an EMBL/GenBank/DDBJ whole genome shotgun (WGS) entry which is preliminary data.</text>
</comment>
<keyword evidence="2" id="KW-1185">Reference proteome</keyword>
<organism evidence="1 2">
    <name type="scientific">Paenibacillus dendrobii</name>
    <dbReference type="NCBI Taxonomy" id="2691084"/>
    <lineage>
        <taxon>Bacteria</taxon>
        <taxon>Bacillati</taxon>
        <taxon>Bacillota</taxon>
        <taxon>Bacilli</taxon>
        <taxon>Bacillales</taxon>
        <taxon>Paenibacillaceae</taxon>
        <taxon>Paenibacillus</taxon>
    </lineage>
</organism>
<proteinExistence type="predicted"/>
<dbReference type="AlphaFoldDB" id="A0A7X3LHJ9"/>
<gene>
    <name evidence="1" type="ORF">GRF59_06655</name>
</gene>
<sequence length="81" mass="9515">MIQFNICFVKQGERILATNIPKSIEKMLSDEECYEYCCVYQNGELIQHDFMPTEPDIENILDPSPLEERVFKKSKIKELSL</sequence>
<dbReference type="Proteomes" id="UP000460318">
    <property type="component" value="Unassembled WGS sequence"/>
</dbReference>
<reference evidence="1 2" key="1">
    <citation type="submission" date="2019-12" db="EMBL/GenBank/DDBJ databases">
        <title>Paenibacillus sp. nov., an endophytic bacterium isolated from the stem of Dendrobium.</title>
        <authorList>
            <person name="Zhao R."/>
        </authorList>
    </citation>
    <scope>NUCLEOTIDE SEQUENCE [LARGE SCALE GENOMIC DNA]</scope>
    <source>
        <strain evidence="1 2">HJL G12</strain>
    </source>
</reference>
<dbReference type="EMBL" id="WUBI01000001">
    <property type="protein sequence ID" value="MWV43309.1"/>
    <property type="molecule type" value="Genomic_DNA"/>
</dbReference>
<evidence type="ECO:0000313" key="2">
    <source>
        <dbReference type="Proteomes" id="UP000460318"/>
    </source>
</evidence>
<name>A0A7X3LHJ9_9BACL</name>
<accession>A0A7X3LHJ9</accession>
<dbReference type="RefSeq" id="WP_160496821.1">
    <property type="nucleotide sequence ID" value="NZ_WUBI01000001.1"/>
</dbReference>
<protein>
    <submittedName>
        <fullName evidence="1">Uncharacterized protein</fullName>
    </submittedName>
</protein>
<evidence type="ECO:0000313" key="1">
    <source>
        <dbReference type="EMBL" id="MWV43309.1"/>
    </source>
</evidence>